<dbReference type="AlphaFoldDB" id="A0AAV6TMP2"/>
<comment type="caution">
    <text evidence="1">The sequence shown here is derived from an EMBL/GenBank/DDBJ whole genome shotgun (WGS) entry which is preliminary data.</text>
</comment>
<sequence length="104" mass="11883">MHRVIIHNCLKKSSLSNCTEDGDTLMLDFIKIEVKEMLEGSDDEHLTEEQIDMLFEDESFEGTIVIDESVPDSLAISSFTEECFSIHCRLSGKTFLAKTKLKYM</sequence>
<dbReference type="Proteomes" id="UP000827092">
    <property type="component" value="Unassembled WGS sequence"/>
</dbReference>
<proteinExistence type="predicted"/>
<accession>A0AAV6TMP2</accession>
<evidence type="ECO:0000313" key="2">
    <source>
        <dbReference type="Proteomes" id="UP000827092"/>
    </source>
</evidence>
<organism evidence="1 2">
    <name type="scientific">Oedothorax gibbosus</name>
    <dbReference type="NCBI Taxonomy" id="931172"/>
    <lineage>
        <taxon>Eukaryota</taxon>
        <taxon>Metazoa</taxon>
        <taxon>Ecdysozoa</taxon>
        <taxon>Arthropoda</taxon>
        <taxon>Chelicerata</taxon>
        <taxon>Arachnida</taxon>
        <taxon>Araneae</taxon>
        <taxon>Araneomorphae</taxon>
        <taxon>Entelegynae</taxon>
        <taxon>Araneoidea</taxon>
        <taxon>Linyphiidae</taxon>
        <taxon>Erigoninae</taxon>
        <taxon>Oedothorax</taxon>
    </lineage>
</organism>
<evidence type="ECO:0000313" key="1">
    <source>
        <dbReference type="EMBL" id="KAG8173262.1"/>
    </source>
</evidence>
<name>A0AAV6TMP2_9ARAC</name>
<keyword evidence="2" id="KW-1185">Reference proteome</keyword>
<dbReference type="EMBL" id="JAFNEN010001934">
    <property type="protein sequence ID" value="KAG8173262.1"/>
    <property type="molecule type" value="Genomic_DNA"/>
</dbReference>
<protein>
    <submittedName>
        <fullName evidence="1">Uncharacterized protein</fullName>
    </submittedName>
</protein>
<gene>
    <name evidence="1" type="ORF">JTE90_007591</name>
</gene>
<reference evidence="1 2" key="1">
    <citation type="journal article" date="2022" name="Nat. Ecol. Evol.">
        <title>A masculinizing supergene underlies an exaggerated male reproductive morph in a spider.</title>
        <authorList>
            <person name="Hendrickx F."/>
            <person name="De Corte Z."/>
            <person name="Sonet G."/>
            <person name="Van Belleghem S.M."/>
            <person name="Kostlbacher S."/>
            <person name="Vangestel C."/>
        </authorList>
    </citation>
    <scope>NUCLEOTIDE SEQUENCE [LARGE SCALE GENOMIC DNA]</scope>
    <source>
        <strain evidence="1">W744_W776</strain>
    </source>
</reference>